<feature type="transmembrane region" description="Helical" evidence="1">
    <location>
        <begin position="36"/>
        <end position="55"/>
    </location>
</feature>
<keyword evidence="1" id="KW-0472">Membrane</keyword>
<evidence type="ECO:0008006" key="4">
    <source>
        <dbReference type="Google" id="ProtNLM"/>
    </source>
</evidence>
<protein>
    <recommendedName>
        <fullName evidence="4">PH domain-containing protein</fullName>
    </recommendedName>
</protein>
<dbReference type="RefSeq" id="WP_171595204.1">
    <property type="nucleotide sequence ID" value="NZ_RZNH01000012.1"/>
</dbReference>
<keyword evidence="1" id="KW-1133">Transmembrane helix</keyword>
<name>A0ABX1WVJ8_9BACT</name>
<keyword evidence="3" id="KW-1185">Reference proteome</keyword>
<gene>
    <name evidence="2" type="ORF">ELS83_08855</name>
</gene>
<keyword evidence="1" id="KW-0812">Transmembrane</keyword>
<sequence>MISNYKTGKLPPNFMMLGILFLFIGIVIILDEGLAGIMFILLALPFLLTHSGLSIDLEKQQIRKFTSLLGIKFGSWIDVSGTSKLLIGKIRQNKGMAVLSISRNEISFTYKLYAIIDNRRCEIVSGNYDFVKDVAKQISDRTGAQIKSAEK</sequence>
<accession>A0ABX1WVJ8</accession>
<reference evidence="2 3" key="1">
    <citation type="submission" date="2018-12" db="EMBL/GenBank/DDBJ databases">
        <title>Marinifilum JC070 sp. nov., a marine bacterium isolated from Yongle Blue Hole in the South China Sea.</title>
        <authorList>
            <person name="Fu T."/>
        </authorList>
    </citation>
    <scope>NUCLEOTIDE SEQUENCE [LARGE SCALE GENOMIC DNA]</scope>
    <source>
        <strain evidence="2 3">JC070</strain>
    </source>
</reference>
<evidence type="ECO:0000313" key="2">
    <source>
        <dbReference type="EMBL" id="NOU59930.1"/>
    </source>
</evidence>
<comment type="caution">
    <text evidence="2">The sequence shown here is derived from an EMBL/GenBank/DDBJ whole genome shotgun (WGS) entry which is preliminary data.</text>
</comment>
<dbReference type="EMBL" id="RZNH01000012">
    <property type="protein sequence ID" value="NOU59930.1"/>
    <property type="molecule type" value="Genomic_DNA"/>
</dbReference>
<organism evidence="2 3">
    <name type="scientific">Marinifilum caeruleilacunae</name>
    <dbReference type="NCBI Taxonomy" id="2499076"/>
    <lineage>
        <taxon>Bacteria</taxon>
        <taxon>Pseudomonadati</taxon>
        <taxon>Bacteroidota</taxon>
        <taxon>Bacteroidia</taxon>
        <taxon>Marinilabiliales</taxon>
        <taxon>Marinifilaceae</taxon>
    </lineage>
</organism>
<proteinExistence type="predicted"/>
<feature type="transmembrane region" description="Helical" evidence="1">
    <location>
        <begin position="12"/>
        <end position="30"/>
    </location>
</feature>
<evidence type="ECO:0000256" key="1">
    <source>
        <dbReference type="SAM" id="Phobius"/>
    </source>
</evidence>
<dbReference type="Proteomes" id="UP000732105">
    <property type="component" value="Unassembled WGS sequence"/>
</dbReference>
<evidence type="ECO:0000313" key="3">
    <source>
        <dbReference type="Proteomes" id="UP000732105"/>
    </source>
</evidence>